<dbReference type="InterPro" id="IPR036388">
    <property type="entry name" value="WH-like_DNA-bd_sf"/>
</dbReference>
<dbReference type="PROSITE" id="PS50110">
    <property type="entry name" value="RESPONSE_REGULATORY"/>
    <property type="match status" value="1"/>
</dbReference>
<keyword evidence="4 7" id="KW-0238">DNA-binding</keyword>
<name>A0ABU9B1E4_9BACT</name>
<dbReference type="Gene3D" id="3.40.50.2300">
    <property type="match status" value="1"/>
</dbReference>
<dbReference type="CDD" id="cd00383">
    <property type="entry name" value="trans_reg_C"/>
    <property type="match status" value="1"/>
</dbReference>
<accession>A0ABU9B1E4</accession>
<keyword evidence="1 6" id="KW-0597">Phosphoprotein</keyword>
<dbReference type="Pfam" id="PF00486">
    <property type="entry name" value="Trans_reg_C"/>
    <property type="match status" value="1"/>
</dbReference>
<gene>
    <name evidence="10" type="ORF">WKV53_25245</name>
</gene>
<reference evidence="10 11" key="1">
    <citation type="submission" date="2024-04" db="EMBL/GenBank/DDBJ databases">
        <title>Luteolibacter sp. isolated from soil.</title>
        <authorList>
            <person name="An J."/>
        </authorList>
    </citation>
    <scope>NUCLEOTIDE SEQUENCE [LARGE SCALE GENOMIC DNA]</scope>
    <source>
        <strain evidence="10 11">Y139</strain>
    </source>
</reference>
<feature type="domain" description="OmpR/PhoB-type" evidence="9">
    <location>
        <begin position="129"/>
        <end position="224"/>
    </location>
</feature>
<keyword evidence="11" id="KW-1185">Reference proteome</keyword>
<evidence type="ECO:0000256" key="3">
    <source>
        <dbReference type="ARBA" id="ARBA00023015"/>
    </source>
</evidence>
<evidence type="ECO:0000259" key="9">
    <source>
        <dbReference type="PROSITE" id="PS51755"/>
    </source>
</evidence>
<dbReference type="SUPFAM" id="SSF52172">
    <property type="entry name" value="CheY-like"/>
    <property type="match status" value="1"/>
</dbReference>
<sequence length="224" mass="24720">MSASILLVEDEPGIAEVLCDLLRAEGHEVSWAADGNQGLSLATAGTFDLLVLDVMLPGKSGYDICRGVREAGFDGGILMLTARGQVDDRVQGLRTGADDYLVKPFDPDELLARIDALLRRLRKTELTPVMTIRFGAISADFSKGEFLKDGQPLPLSAKEAELLRLLVNHRGQVVTRETILSQIWKDQPFITPRTVDVHIAWLRQKIGDQGHIVTVRGEGYRFEV</sequence>
<evidence type="ECO:0000256" key="4">
    <source>
        <dbReference type="ARBA" id="ARBA00023125"/>
    </source>
</evidence>
<feature type="modified residue" description="4-aspartylphosphate" evidence="6">
    <location>
        <position position="53"/>
    </location>
</feature>
<dbReference type="PANTHER" id="PTHR48111:SF1">
    <property type="entry name" value="TWO-COMPONENT RESPONSE REGULATOR ORR33"/>
    <property type="match status" value="1"/>
</dbReference>
<dbReference type="InterPro" id="IPR011006">
    <property type="entry name" value="CheY-like_superfamily"/>
</dbReference>
<dbReference type="Proteomes" id="UP001371305">
    <property type="component" value="Unassembled WGS sequence"/>
</dbReference>
<dbReference type="InterPro" id="IPR001789">
    <property type="entry name" value="Sig_transdc_resp-reg_receiver"/>
</dbReference>
<dbReference type="Pfam" id="PF00072">
    <property type="entry name" value="Response_reg"/>
    <property type="match status" value="1"/>
</dbReference>
<protein>
    <submittedName>
        <fullName evidence="10">Response regulator transcription factor</fullName>
    </submittedName>
</protein>
<dbReference type="SUPFAM" id="SSF46894">
    <property type="entry name" value="C-terminal effector domain of the bipartite response regulators"/>
    <property type="match status" value="1"/>
</dbReference>
<organism evidence="10 11">
    <name type="scientific">Luteolibacter soli</name>
    <dbReference type="NCBI Taxonomy" id="3135280"/>
    <lineage>
        <taxon>Bacteria</taxon>
        <taxon>Pseudomonadati</taxon>
        <taxon>Verrucomicrobiota</taxon>
        <taxon>Verrucomicrobiia</taxon>
        <taxon>Verrucomicrobiales</taxon>
        <taxon>Verrucomicrobiaceae</taxon>
        <taxon>Luteolibacter</taxon>
    </lineage>
</organism>
<evidence type="ECO:0000259" key="8">
    <source>
        <dbReference type="PROSITE" id="PS50110"/>
    </source>
</evidence>
<proteinExistence type="predicted"/>
<dbReference type="Gene3D" id="1.10.10.10">
    <property type="entry name" value="Winged helix-like DNA-binding domain superfamily/Winged helix DNA-binding domain"/>
    <property type="match status" value="1"/>
</dbReference>
<feature type="DNA-binding region" description="OmpR/PhoB-type" evidence="7">
    <location>
        <begin position="129"/>
        <end position="224"/>
    </location>
</feature>
<evidence type="ECO:0000256" key="7">
    <source>
        <dbReference type="PROSITE-ProRule" id="PRU01091"/>
    </source>
</evidence>
<keyword evidence="2" id="KW-0902">Two-component regulatory system</keyword>
<evidence type="ECO:0000256" key="1">
    <source>
        <dbReference type="ARBA" id="ARBA00022553"/>
    </source>
</evidence>
<dbReference type="Gene3D" id="6.10.250.690">
    <property type="match status" value="1"/>
</dbReference>
<dbReference type="RefSeq" id="WP_341407614.1">
    <property type="nucleotide sequence ID" value="NZ_JBBUKT010000014.1"/>
</dbReference>
<evidence type="ECO:0000313" key="11">
    <source>
        <dbReference type="Proteomes" id="UP001371305"/>
    </source>
</evidence>
<dbReference type="SMART" id="SM00448">
    <property type="entry name" value="REC"/>
    <property type="match status" value="1"/>
</dbReference>
<dbReference type="InterPro" id="IPR016032">
    <property type="entry name" value="Sig_transdc_resp-reg_C-effctor"/>
</dbReference>
<evidence type="ECO:0000256" key="2">
    <source>
        <dbReference type="ARBA" id="ARBA00023012"/>
    </source>
</evidence>
<dbReference type="InterPro" id="IPR001867">
    <property type="entry name" value="OmpR/PhoB-type_DNA-bd"/>
</dbReference>
<keyword evidence="5" id="KW-0804">Transcription</keyword>
<evidence type="ECO:0000256" key="5">
    <source>
        <dbReference type="ARBA" id="ARBA00023163"/>
    </source>
</evidence>
<keyword evidence="3" id="KW-0805">Transcription regulation</keyword>
<comment type="caution">
    <text evidence="10">The sequence shown here is derived from an EMBL/GenBank/DDBJ whole genome shotgun (WGS) entry which is preliminary data.</text>
</comment>
<evidence type="ECO:0000313" key="10">
    <source>
        <dbReference type="EMBL" id="MEK7953847.1"/>
    </source>
</evidence>
<dbReference type="InterPro" id="IPR039420">
    <property type="entry name" value="WalR-like"/>
</dbReference>
<evidence type="ECO:0000256" key="6">
    <source>
        <dbReference type="PROSITE-ProRule" id="PRU00169"/>
    </source>
</evidence>
<feature type="domain" description="Response regulatory" evidence="8">
    <location>
        <begin position="4"/>
        <end position="118"/>
    </location>
</feature>
<dbReference type="SMART" id="SM00862">
    <property type="entry name" value="Trans_reg_C"/>
    <property type="match status" value="1"/>
</dbReference>
<dbReference type="PROSITE" id="PS51755">
    <property type="entry name" value="OMPR_PHOB"/>
    <property type="match status" value="1"/>
</dbReference>
<dbReference type="EMBL" id="JBBUKT010000014">
    <property type="protein sequence ID" value="MEK7953847.1"/>
    <property type="molecule type" value="Genomic_DNA"/>
</dbReference>
<dbReference type="PANTHER" id="PTHR48111">
    <property type="entry name" value="REGULATOR OF RPOS"/>
    <property type="match status" value="1"/>
</dbReference>